<evidence type="ECO:0000256" key="8">
    <source>
        <dbReference type="ARBA" id="ARBA00022692"/>
    </source>
</evidence>
<dbReference type="Pfam" id="PF13417">
    <property type="entry name" value="GST_N_3"/>
    <property type="match status" value="1"/>
</dbReference>
<comment type="catalytic activity">
    <reaction evidence="15">
        <text>prostaglandin H2 = (12S)-hydroxy-(5Z,8E,10E)-heptadecatrienoate + malonaldehyde</text>
        <dbReference type="Rhea" id="RHEA:48644"/>
        <dbReference type="ChEBI" id="CHEBI:57405"/>
        <dbReference type="ChEBI" id="CHEBI:90694"/>
        <dbReference type="ChEBI" id="CHEBI:566274"/>
    </reaction>
    <physiologicalReaction direction="left-to-right" evidence="15">
        <dbReference type="Rhea" id="RHEA:48645"/>
    </physiologicalReaction>
</comment>
<keyword evidence="13" id="KW-0275">Fatty acid biosynthesis</keyword>
<keyword evidence="5" id="KW-0644">Prostaglandin metabolism</keyword>
<evidence type="ECO:0000256" key="16">
    <source>
        <dbReference type="ARBA" id="ARBA00023931"/>
    </source>
</evidence>
<evidence type="ECO:0000256" key="7">
    <source>
        <dbReference type="ARBA" id="ARBA00022585"/>
    </source>
</evidence>
<dbReference type="UniPathway" id="UPA00662"/>
<feature type="domain" description="GST N-terminal" evidence="20">
    <location>
        <begin position="89"/>
        <end position="180"/>
    </location>
</feature>
<evidence type="ECO:0000256" key="10">
    <source>
        <dbReference type="ARBA" id="ARBA00022989"/>
    </source>
</evidence>
<dbReference type="PROSITE" id="PS51354">
    <property type="entry name" value="GLUTAREDOXIN_2"/>
    <property type="match status" value="1"/>
</dbReference>
<dbReference type="PANTHER" id="PTHR12782:SF5">
    <property type="entry name" value="PROSTAGLANDIN E SYNTHASE 2"/>
    <property type="match status" value="1"/>
</dbReference>
<dbReference type="InterPro" id="IPR040079">
    <property type="entry name" value="Glutathione_S-Trfase"/>
</dbReference>
<evidence type="ECO:0000256" key="3">
    <source>
        <dbReference type="ARBA" id="ARBA00012203"/>
    </source>
</evidence>
<protein>
    <recommendedName>
        <fullName evidence="4">Prostaglandin E synthase 2</fullName>
        <ecNumber evidence="3">5.3.99.3</ecNumber>
    </recommendedName>
    <alternativeName>
        <fullName evidence="17">Microsomal prostaglandin E synthase 2</fullName>
    </alternativeName>
</protein>
<evidence type="ECO:0000256" key="12">
    <source>
        <dbReference type="ARBA" id="ARBA00023136"/>
    </source>
</evidence>
<keyword evidence="8 19" id="KW-0812">Transmembrane</keyword>
<dbReference type="GO" id="GO:0050220">
    <property type="term" value="F:prostaglandin-E synthase activity"/>
    <property type="evidence" value="ECO:0007669"/>
    <property type="project" value="UniProtKB-EC"/>
</dbReference>
<name>A0A7R9M6D0_9ACAR</name>
<evidence type="ECO:0000256" key="2">
    <source>
        <dbReference type="ARBA" id="ARBA00007409"/>
    </source>
</evidence>
<reference evidence="21" key="1">
    <citation type="submission" date="2020-11" db="EMBL/GenBank/DDBJ databases">
        <authorList>
            <person name="Tran Van P."/>
        </authorList>
    </citation>
    <scope>NUCLEOTIDE SEQUENCE</scope>
</reference>
<dbReference type="SUPFAM" id="SSF47616">
    <property type="entry name" value="GST C-terminal domain-like"/>
    <property type="match status" value="1"/>
</dbReference>
<evidence type="ECO:0000256" key="17">
    <source>
        <dbReference type="ARBA" id="ARBA00031041"/>
    </source>
</evidence>
<feature type="non-terminal residue" evidence="21">
    <location>
        <position position="1"/>
    </location>
</feature>
<dbReference type="InterPro" id="IPR034334">
    <property type="entry name" value="PGES2"/>
</dbReference>
<evidence type="ECO:0000259" key="20">
    <source>
        <dbReference type="PROSITE" id="PS50404"/>
    </source>
</evidence>
<dbReference type="Gene3D" id="3.40.30.10">
    <property type="entry name" value="Glutaredoxin"/>
    <property type="match status" value="1"/>
</dbReference>
<evidence type="ECO:0000256" key="9">
    <source>
        <dbReference type="ARBA" id="ARBA00022832"/>
    </source>
</evidence>
<dbReference type="Gene3D" id="1.20.1050.10">
    <property type="match status" value="1"/>
</dbReference>
<keyword evidence="6" id="KW-0444">Lipid biosynthesis</keyword>
<dbReference type="GO" id="GO:0001516">
    <property type="term" value="P:prostaglandin biosynthetic process"/>
    <property type="evidence" value="ECO:0007669"/>
    <property type="project" value="UniProtKB-UniPathway"/>
</dbReference>
<dbReference type="InterPro" id="IPR004045">
    <property type="entry name" value="Glutathione_S-Trfase_N"/>
</dbReference>
<evidence type="ECO:0000256" key="14">
    <source>
        <dbReference type="ARBA" id="ARBA00023235"/>
    </source>
</evidence>
<evidence type="ECO:0000256" key="18">
    <source>
        <dbReference type="ARBA" id="ARBA00037847"/>
    </source>
</evidence>
<gene>
    <name evidence="21" type="ORF">ONB1V03_LOCUS9781</name>
</gene>
<keyword evidence="10 19" id="KW-1133">Transmembrane helix</keyword>
<keyword evidence="7" id="KW-0643">Prostaglandin biosynthesis</keyword>
<evidence type="ECO:0000256" key="13">
    <source>
        <dbReference type="ARBA" id="ARBA00023160"/>
    </source>
</evidence>
<keyword evidence="9" id="KW-0276">Fatty acid metabolism</keyword>
<dbReference type="InterPro" id="IPR036282">
    <property type="entry name" value="Glutathione-S-Trfase_C_sf"/>
</dbReference>
<dbReference type="OrthoDB" id="423541at2759"/>
<evidence type="ECO:0000256" key="15">
    <source>
        <dbReference type="ARBA" id="ARBA00023930"/>
    </source>
</evidence>
<dbReference type="GO" id="GO:0005739">
    <property type="term" value="C:mitochondrion"/>
    <property type="evidence" value="ECO:0007669"/>
    <property type="project" value="TreeGrafter"/>
</dbReference>
<sequence length="389" mass="44685">SGGHPWSRCMSYVSNARRVSGRYRQSVRLVAIGVAVGSAVLAIDSIYRRLSLKLKARRQLSSAAKIIAAEDVPQINASRSVTGPTNLGMTFTLYQYQSCPFCCKVRAFMDYYGIPYNVVEVNPVMRQQLKFSKYRKVPILLIQKNGESEVLQINDSTTIVSALSSYLISRKPDSRHADKSLQSIAQWYHEKEVMKEDGVKADEIINRYFLMFGDIAKQKLDTIEGSVGEERNWRRWADDHFVHTLSPNIYRTVGESMQAFRHFSEIGEWDHNFKVWEKYLCIYLGSSVMYLIGKRLKKKHHLTDDVRESLYHSSRHWLKAIGKDRKFMGGNTPNLADLAVYGVLNSIEGCDAFTDLLEKTRIGLWYYSVQELVRNKAGVHELEYLKINE</sequence>
<dbReference type="InterPro" id="IPR036249">
    <property type="entry name" value="Thioredoxin-like_sf"/>
</dbReference>
<dbReference type="EMBL" id="OC921118">
    <property type="protein sequence ID" value="CAD7653123.1"/>
    <property type="molecule type" value="Genomic_DNA"/>
</dbReference>
<keyword evidence="12 19" id="KW-0472">Membrane</keyword>
<comment type="pathway">
    <text evidence="1">Lipid metabolism; prostaglandin biosynthesis.</text>
</comment>
<keyword evidence="11" id="KW-0443">Lipid metabolism</keyword>
<dbReference type="EMBL" id="CAJPVJ010006293">
    <property type="protein sequence ID" value="CAG2170310.1"/>
    <property type="molecule type" value="Genomic_DNA"/>
</dbReference>
<comment type="catalytic activity">
    <reaction evidence="16">
        <text>prostaglandin H2 = prostaglandin E2</text>
        <dbReference type="Rhea" id="RHEA:12893"/>
        <dbReference type="ChEBI" id="CHEBI:57405"/>
        <dbReference type="ChEBI" id="CHEBI:606564"/>
        <dbReference type="EC" id="5.3.99.3"/>
    </reaction>
    <physiologicalReaction direction="left-to-right" evidence="16">
        <dbReference type="Rhea" id="RHEA:12894"/>
    </physiologicalReaction>
</comment>
<dbReference type="Proteomes" id="UP000728032">
    <property type="component" value="Unassembled WGS sequence"/>
</dbReference>
<evidence type="ECO:0000256" key="1">
    <source>
        <dbReference type="ARBA" id="ARBA00004702"/>
    </source>
</evidence>
<organism evidence="21">
    <name type="scientific">Oppiella nova</name>
    <dbReference type="NCBI Taxonomy" id="334625"/>
    <lineage>
        <taxon>Eukaryota</taxon>
        <taxon>Metazoa</taxon>
        <taxon>Ecdysozoa</taxon>
        <taxon>Arthropoda</taxon>
        <taxon>Chelicerata</taxon>
        <taxon>Arachnida</taxon>
        <taxon>Acari</taxon>
        <taxon>Acariformes</taxon>
        <taxon>Sarcoptiformes</taxon>
        <taxon>Oribatida</taxon>
        <taxon>Brachypylina</taxon>
        <taxon>Oppioidea</taxon>
        <taxon>Oppiidae</taxon>
        <taxon>Oppiella</taxon>
    </lineage>
</organism>
<dbReference type="SFLD" id="SFLDG01203">
    <property type="entry name" value="Prostaglandin_E_synthase_like1"/>
    <property type="match status" value="1"/>
</dbReference>
<evidence type="ECO:0000256" key="6">
    <source>
        <dbReference type="ARBA" id="ARBA00022516"/>
    </source>
</evidence>
<accession>A0A7R9M6D0</accession>
<dbReference type="SUPFAM" id="SSF52833">
    <property type="entry name" value="Thioredoxin-like"/>
    <property type="match status" value="1"/>
</dbReference>
<feature type="transmembrane region" description="Helical" evidence="19">
    <location>
        <begin position="27"/>
        <end position="47"/>
    </location>
</feature>
<comment type="similarity">
    <text evidence="2">Belongs to the GST superfamily.</text>
</comment>
<keyword evidence="14" id="KW-0413">Isomerase</keyword>
<evidence type="ECO:0000256" key="4">
    <source>
        <dbReference type="ARBA" id="ARBA00019474"/>
    </source>
</evidence>
<dbReference type="SFLD" id="SFLDS00019">
    <property type="entry name" value="Glutathione_Transferase_(cytos"/>
    <property type="match status" value="1"/>
</dbReference>
<dbReference type="CDD" id="cd03197">
    <property type="entry name" value="GST_C_mPGES2"/>
    <property type="match status" value="1"/>
</dbReference>
<evidence type="ECO:0000256" key="11">
    <source>
        <dbReference type="ARBA" id="ARBA00023098"/>
    </source>
</evidence>
<evidence type="ECO:0000313" key="22">
    <source>
        <dbReference type="Proteomes" id="UP000728032"/>
    </source>
</evidence>
<comment type="subcellular location">
    <subcellularLocation>
        <location evidence="18">Endomembrane system</location>
        <topology evidence="18">Single-pass membrane protein</topology>
    </subcellularLocation>
</comment>
<dbReference type="PANTHER" id="PTHR12782">
    <property type="entry name" value="MICROSOMAL PROSTAGLANDIN E SYNTHASE-2"/>
    <property type="match status" value="1"/>
</dbReference>
<evidence type="ECO:0000256" key="19">
    <source>
        <dbReference type="SAM" id="Phobius"/>
    </source>
</evidence>
<dbReference type="AlphaFoldDB" id="A0A7R9M6D0"/>
<evidence type="ECO:0000256" key="5">
    <source>
        <dbReference type="ARBA" id="ARBA00022501"/>
    </source>
</evidence>
<dbReference type="PROSITE" id="PS50404">
    <property type="entry name" value="GST_NTER"/>
    <property type="match status" value="1"/>
</dbReference>
<dbReference type="EC" id="5.3.99.3" evidence="3"/>
<proteinExistence type="inferred from homology"/>
<dbReference type="GO" id="GO:0012505">
    <property type="term" value="C:endomembrane system"/>
    <property type="evidence" value="ECO:0007669"/>
    <property type="project" value="UniProtKB-SubCell"/>
</dbReference>
<dbReference type="SFLD" id="SFLDG01182">
    <property type="entry name" value="Prostaglandin_E_synthase_like"/>
    <property type="match status" value="1"/>
</dbReference>
<dbReference type="InterPro" id="IPR034335">
    <property type="entry name" value="PGES2_C"/>
</dbReference>
<evidence type="ECO:0000313" key="21">
    <source>
        <dbReference type="EMBL" id="CAD7653123.1"/>
    </source>
</evidence>
<keyword evidence="22" id="KW-1185">Reference proteome</keyword>